<dbReference type="InterPro" id="IPR050406">
    <property type="entry name" value="FGGY_Carb_Kinase"/>
</dbReference>
<dbReference type="PROSITE" id="PS00933">
    <property type="entry name" value="FGGY_KINASES_1"/>
    <property type="match status" value="1"/>
</dbReference>
<dbReference type="InterPro" id="IPR043129">
    <property type="entry name" value="ATPase_NBD"/>
</dbReference>
<keyword evidence="13" id="KW-1185">Reference proteome</keyword>
<dbReference type="InterPro" id="IPR018483">
    <property type="entry name" value="Carb_kinase_FGGY_CS"/>
</dbReference>
<evidence type="ECO:0000256" key="4">
    <source>
        <dbReference type="ARBA" id="ARBA00022741"/>
    </source>
</evidence>
<evidence type="ECO:0000259" key="10">
    <source>
        <dbReference type="Pfam" id="PF00370"/>
    </source>
</evidence>
<accession>A0ABW4PVG8</accession>
<keyword evidence="4 8" id="KW-0547">Nucleotide-binding</keyword>
<dbReference type="InterPro" id="IPR018485">
    <property type="entry name" value="FGGY_C"/>
</dbReference>
<feature type="domain" description="Carbohydrate kinase FGGY C-terminal" evidence="11">
    <location>
        <begin position="239"/>
        <end position="422"/>
    </location>
</feature>
<evidence type="ECO:0000256" key="7">
    <source>
        <dbReference type="ARBA" id="ARBA00023277"/>
    </source>
</evidence>
<evidence type="ECO:0000256" key="8">
    <source>
        <dbReference type="HAMAP-Rule" id="MF_02220"/>
    </source>
</evidence>
<feature type="site" description="Important for activity" evidence="8">
    <location>
        <position position="8"/>
    </location>
</feature>
<dbReference type="GO" id="GO:0004856">
    <property type="term" value="F:D-xylulokinase activity"/>
    <property type="evidence" value="ECO:0007669"/>
    <property type="project" value="UniProtKB-EC"/>
</dbReference>
<evidence type="ECO:0000256" key="6">
    <source>
        <dbReference type="ARBA" id="ARBA00022840"/>
    </source>
</evidence>
<dbReference type="PANTHER" id="PTHR43095:SF5">
    <property type="entry name" value="XYLULOSE KINASE"/>
    <property type="match status" value="1"/>
</dbReference>
<keyword evidence="7 8" id="KW-0119">Carbohydrate metabolism</keyword>
<feature type="binding site" evidence="8">
    <location>
        <begin position="69"/>
        <end position="70"/>
    </location>
    <ligand>
        <name>substrate</name>
    </ligand>
</feature>
<feature type="domain" description="Carbohydrate kinase FGGY N-terminal" evidence="10">
    <location>
        <begin position="4"/>
        <end position="208"/>
    </location>
</feature>
<evidence type="ECO:0000256" key="5">
    <source>
        <dbReference type="ARBA" id="ARBA00022777"/>
    </source>
</evidence>
<keyword evidence="3 8" id="KW-0808">Transferase</keyword>
<dbReference type="InterPro" id="IPR006000">
    <property type="entry name" value="Xylulokinase"/>
</dbReference>
<gene>
    <name evidence="8 9 12" type="primary">xylB</name>
    <name evidence="12" type="ORF">ACFSDA_04830</name>
</gene>
<proteinExistence type="inferred from homology"/>
<evidence type="ECO:0000313" key="12">
    <source>
        <dbReference type="EMBL" id="MFD1834398.1"/>
    </source>
</evidence>
<dbReference type="PIRSF" id="PIRSF000538">
    <property type="entry name" value="GlpK"/>
    <property type="match status" value="1"/>
</dbReference>
<organism evidence="12 13">
    <name type="scientific">Brachybacterium rhamnosum</name>
    <dbReference type="NCBI Taxonomy" id="173361"/>
    <lineage>
        <taxon>Bacteria</taxon>
        <taxon>Bacillati</taxon>
        <taxon>Actinomycetota</taxon>
        <taxon>Actinomycetes</taxon>
        <taxon>Micrococcales</taxon>
        <taxon>Dermabacteraceae</taxon>
        <taxon>Brachybacterium</taxon>
    </lineage>
</organism>
<dbReference type="PANTHER" id="PTHR43095">
    <property type="entry name" value="SUGAR KINASE"/>
    <property type="match status" value="1"/>
</dbReference>
<dbReference type="RefSeq" id="WP_343903724.1">
    <property type="nucleotide sequence ID" value="NZ_BAAAIS010000002.1"/>
</dbReference>
<reference evidence="13" key="1">
    <citation type="journal article" date="2019" name="Int. J. Syst. Evol. Microbiol.">
        <title>The Global Catalogue of Microorganisms (GCM) 10K type strain sequencing project: providing services to taxonomists for standard genome sequencing and annotation.</title>
        <authorList>
            <consortium name="The Broad Institute Genomics Platform"/>
            <consortium name="The Broad Institute Genome Sequencing Center for Infectious Disease"/>
            <person name="Wu L."/>
            <person name="Ma J."/>
        </authorList>
    </citation>
    <scope>NUCLEOTIDE SEQUENCE [LARGE SCALE GENOMIC DNA]</scope>
    <source>
        <strain evidence="13">JCM 11650</strain>
    </source>
</reference>
<evidence type="ECO:0000256" key="2">
    <source>
        <dbReference type="ARBA" id="ARBA00022629"/>
    </source>
</evidence>
<dbReference type="Proteomes" id="UP001597280">
    <property type="component" value="Unassembled WGS sequence"/>
</dbReference>
<dbReference type="HAMAP" id="MF_02220">
    <property type="entry name" value="XylB"/>
    <property type="match status" value="1"/>
</dbReference>
<keyword evidence="5 8" id="KW-0418">Kinase</keyword>
<dbReference type="InterPro" id="IPR018484">
    <property type="entry name" value="FGGY_N"/>
</dbReference>
<keyword evidence="6 8" id="KW-0067">ATP-binding</keyword>
<evidence type="ECO:0000256" key="9">
    <source>
        <dbReference type="RuleBase" id="RU364073"/>
    </source>
</evidence>
<dbReference type="Pfam" id="PF00370">
    <property type="entry name" value="FGGY_N"/>
    <property type="match status" value="1"/>
</dbReference>
<dbReference type="EC" id="2.7.1.17" evidence="8 9"/>
<dbReference type="SUPFAM" id="SSF53067">
    <property type="entry name" value="Actin-like ATPase domain"/>
    <property type="match status" value="2"/>
</dbReference>
<dbReference type="Gene3D" id="3.30.420.40">
    <property type="match status" value="2"/>
</dbReference>
<protein>
    <recommendedName>
        <fullName evidence="8 9">Xylulose kinase</fullName>
        <shortName evidence="8 9">Xylulokinase</shortName>
        <ecNumber evidence="8 9">2.7.1.17</ecNumber>
    </recommendedName>
</protein>
<dbReference type="Pfam" id="PF02782">
    <property type="entry name" value="FGGY_C"/>
    <property type="match status" value="1"/>
</dbReference>
<dbReference type="EMBL" id="JBHUFL010000002">
    <property type="protein sequence ID" value="MFD1834398.1"/>
    <property type="molecule type" value="Genomic_DNA"/>
</dbReference>
<feature type="active site" description="Proton acceptor" evidence="8">
    <location>
        <position position="223"/>
    </location>
</feature>
<comment type="catalytic activity">
    <reaction evidence="8 9">
        <text>D-xylulose + ATP = D-xylulose 5-phosphate + ADP + H(+)</text>
        <dbReference type="Rhea" id="RHEA:10964"/>
        <dbReference type="ChEBI" id="CHEBI:15378"/>
        <dbReference type="ChEBI" id="CHEBI:17140"/>
        <dbReference type="ChEBI" id="CHEBI:30616"/>
        <dbReference type="ChEBI" id="CHEBI:57737"/>
        <dbReference type="ChEBI" id="CHEBI:456216"/>
        <dbReference type="EC" id="2.7.1.17"/>
    </reaction>
</comment>
<dbReference type="NCBIfam" id="TIGR01312">
    <property type="entry name" value="XylB"/>
    <property type="match status" value="1"/>
</dbReference>
<name>A0ABW4PVG8_9MICO</name>
<evidence type="ECO:0000313" key="13">
    <source>
        <dbReference type="Proteomes" id="UP001597280"/>
    </source>
</evidence>
<evidence type="ECO:0000256" key="3">
    <source>
        <dbReference type="ARBA" id="ARBA00022679"/>
    </source>
</evidence>
<evidence type="ECO:0000259" key="11">
    <source>
        <dbReference type="Pfam" id="PF02782"/>
    </source>
</evidence>
<dbReference type="InterPro" id="IPR000577">
    <property type="entry name" value="Carb_kinase_FGGY"/>
</dbReference>
<evidence type="ECO:0000256" key="1">
    <source>
        <dbReference type="ARBA" id="ARBA00009156"/>
    </source>
</evidence>
<comment type="similarity">
    <text evidence="1 8 9">Belongs to the FGGY kinase family.</text>
</comment>
<sequence>MTLVLGIDSSTQSTKALLVDAATGEVVEERRAAHPDGTEVDPRAWLAAVDEAAGPLLERAEAVAVGGQQHGMVLLDGAGEVVRPALLWNDTRSAPQAATLIEEQGGAEASVGELGSLLVASFTSSKLRWVRDEEPEAAERARSVLLPHDYVSLHLAAPGTEPFTDRGDASGTGYYSTAAEAWRPELAEAAIGRSLDLPRLPGAPQEVMARTAGGAVLAAGTGDNMGAALGLGQQPGDVSISIGTSGVCAMVSDVRPDDPSGTVTGFADATGRFLPMTTTINASRILEAGRALLGVTHEQLSALALASVPGAHGVSLLPYFEGERTPNRPDARGTLTGLTTSTTREDLARAYVEALLCSLADGVAALEQVTGVSPARVTLIGGGARSRAVQELAPAVLGRPVTLAPDGEYVALGAARQAAWALAGTDEPPVWELGGARTLEAEATREVLDAYRALKERTEGWG</sequence>
<comment type="caution">
    <text evidence="12">The sequence shown here is derived from an EMBL/GenBank/DDBJ whole genome shotgun (WGS) entry which is preliminary data.</text>
</comment>
<comment type="function">
    <text evidence="8">Catalyzes the phosphorylation of D-xylulose to D-xylulose 5-phosphate.</text>
</comment>
<keyword evidence="2 8" id="KW-0859">Xylose metabolism</keyword>